<organism evidence="1 2">
    <name type="scientific">Actinocorallia libanotica</name>
    <dbReference type="NCBI Taxonomy" id="46162"/>
    <lineage>
        <taxon>Bacteria</taxon>
        <taxon>Bacillati</taxon>
        <taxon>Actinomycetota</taxon>
        <taxon>Actinomycetes</taxon>
        <taxon>Streptosporangiales</taxon>
        <taxon>Thermomonosporaceae</taxon>
        <taxon>Actinocorallia</taxon>
    </lineage>
</organism>
<keyword evidence="2" id="KW-1185">Reference proteome</keyword>
<proteinExistence type="predicted"/>
<gene>
    <name evidence="1" type="ORF">GCM10009550_37750</name>
</gene>
<dbReference type="SUPFAM" id="SSF52540">
    <property type="entry name" value="P-loop containing nucleoside triphosphate hydrolases"/>
    <property type="match status" value="1"/>
</dbReference>
<dbReference type="Gene3D" id="3.40.50.300">
    <property type="entry name" value="P-loop containing nucleotide triphosphate hydrolases"/>
    <property type="match status" value="1"/>
</dbReference>
<dbReference type="EMBL" id="BAAAHH010000014">
    <property type="protein sequence ID" value="GAA0954451.1"/>
    <property type="molecule type" value="Genomic_DNA"/>
</dbReference>
<protein>
    <recommendedName>
        <fullName evidence="3">(d)CMP kinase</fullName>
    </recommendedName>
</protein>
<evidence type="ECO:0008006" key="3">
    <source>
        <dbReference type="Google" id="ProtNLM"/>
    </source>
</evidence>
<dbReference type="InterPro" id="IPR027417">
    <property type="entry name" value="P-loop_NTPase"/>
</dbReference>
<dbReference type="Proteomes" id="UP001500665">
    <property type="component" value="Unassembled WGS sequence"/>
</dbReference>
<evidence type="ECO:0000313" key="1">
    <source>
        <dbReference type="EMBL" id="GAA0954451.1"/>
    </source>
</evidence>
<evidence type="ECO:0000313" key="2">
    <source>
        <dbReference type="Proteomes" id="UP001500665"/>
    </source>
</evidence>
<comment type="caution">
    <text evidence="1">The sequence shown here is derived from an EMBL/GenBank/DDBJ whole genome shotgun (WGS) entry which is preliminary data.</text>
</comment>
<name>A0ABN1RBH1_9ACTN</name>
<sequence>MQVMAVDGPSAAGKSTYAARLAAALDAPLLGTDEFPVPWDGPVLAWWPHVRPLLETLRRGGTAVYRPYDWRTRAYGPPRVLRPAPLLVLEGVGTAWRGGPADLRIWVDAPYGVRRRRAVLRDGAEGLAAWEEWGRREAAHFARDRTRERADLVVDSGDPPGASAELARDLLQRGGQDLGGLGA</sequence>
<reference evidence="1 2" key="1">
    <citation type="journal article" date="2019" name="Int. J. Syst. Evol. Microbiol.">
        <title>The Global Catalogue of Microorganisms (GCM) 10K type strain sequencing project: providing services to taxonomists for standard genome sequencing and annotation.</title>
        <authorList>
            <consortium name="The Broad Institute Genomics Platform"/>
            <consortium name="The Broad Institute Genome Sequencing Center for Infectious Disease"/>
            <person name="Wu L."/>
            <person name="Ma J."/>
        </authorList>
    </citation>
    <scope>NUCLEOTIDE SEQUENCE [LARGE SCALE GENOMIC DNA]</scope>
    <source>
        <strain evidence="1 2">JCM 10696</strain>
    </source>
</reference>
<accession>A0ABN1RBH1</accession>